<evidence type="ECO:0000256" key="5">
    <source>
        <dbReference type="ARBA" id="ARBA00023054"/>
    </source>
</evidence>
<dbReference type="OrthoDB" id="6108017at2759"/>
<dbReference type="InterPro" id="IPR036961">
    <property type="entry name" value="Kinesin_motor_dom_sf"/>
</dbReference>
<dbReference type="InterPro" id="IPR000048">
    <property type="entry name" value="IQ_motif_EF-hand-BS"/>
</dbReference>
<dbReference type="SUPFAM" id="SSF52540">
    <property type="entry name" value="P-loop containing nucleoside triphosphate hydrolases"/>
    <property type="match status" value="1"/>
</dbReference>
<evidence type="ECO:0000256" key="1">
    <source>
        <dbReference type="ARBA" id="ARBA00022737"/>
    </source>
</evidence>
<evidence type="ECO:0000256" key="9">
    <source>
        <dbReference type="ARBA" id="ARBA00060862"/>
    </source>
</evidence>
<comment type="similarity">
    <text evidence="9">Belongs to the TRAFAC class myosin-kinesin ATPase superfamily. Myosin family. Plant myosin class VIII subfamily.</text>
</comment>
<feature type="region of interest" description="Actin-binding" evidence="10">
    <location>
        <begin position="705"/>
        <end position="727"/>
    </location>
</feature>
<keyword evidence="3 10" id="KW-0067">ATP-binding</keyword>
<accession>A0A5B6X4G3</accession>
<evidence type="ECO:0000256" key="6">
    <source>
        <dbReference type="ARBA" id="ARBA00023123"/>
    </source>
</evidence>
<dbReference type="Gene3D" id="1.20.120.720">
    <property type="entry name" value="Myosin VI head, motor domain, U50 subdomain"/>
    <property type="match status" value="1"/>
</dbReference>
<dbReference type="SMART" id="SM00015">
    <property type="entry name" value="IQ"/>
    <property type="match status" value="4"/>
</dbReference>
<dbReference type="Gene3D" id="1.10.10.820">
    <property type="match status" value="1"/>
</dbReference>
<protein>
    <submittedName>
        <fullName evidence="15">Myosin-1-like isoform X3</fullName>
    </submittedName>
</protein>
<dbReference type="GO" id="GO:0005524">
    <property type="term" value="F:ATP binding"/>
    <property type="evidence" value="ECO:0007669"/>
    <property type="project" value="UniProtKB-UniRule"/>
</dbReference>
<dbReference type="AlphaFoldDB" id="A0A5B6X4G3"/>
<evidence type="ECO:0000256" key="7">
    <source>
        <dbReference type="ARBA" id="ARBA00023175"/>
    </source>
</evidence>
<dbReference type="GO" id="GO:0005737">
    <property type="term" value="C:cytoplasm"/>
    <property type="evidence" value="ECO:0007669"/>
    <property type="project" value="TreeGrafter"/>
</dbReference>
<dbReference type="PROSITE" id="PS50096">
    <property type="entry name" value="IQ"/>
    <property type="match status" value="3"/>
</dbReference>
<dbReference type="FunFam" id="1.10.10.820:FF:000001">
    <property type="entry name" value="Myosin heavy chain"/>
    <property type="match status" value="1"/>
</dbReference>
<evidence type="ECO:0000313" key="16">
    <source>
        <dbReference type="Proteomes" id="UP000325315"/>
    </source>
</evidence>
<keyword evidence="16" id="KW-1185">Reference proteome</keyword>
<evidence type="ECO:0000256" key="3">
    <source>
        <dbReference type="ARBA" id="ARBA00022840"/>
    </source>
</evidence>
<dbReference type="Pfam" id="PF00612">
    <property type="entry name" value="IQ"/>
    <property type="match status" value="4"/>
</dbReference>
<dbReference type="GO" id="GO:0005516">
    <property type="term" value="F:calmodulin binding"/>
    <property type="evidence" value="ECO:0007669"/>
    <property type="project" value="UniProtKB-KW"/>
</dbReference>
<dbReference type="GO" id="GO:0030048">
    <property type="term" value="P:actin filament-based movement"/>
    <property type="evidence" value="ECO:0007669"/>
    <property type="project" value="UniProtKB-ARBA"/>
</dbReference>
<feature type="domain" description="Myosin N-terminal SH3-like" evidence="14">
    <location>
        <begin position="105"/>
        <end position="154"/>
    </location>
</feature>
<keyword evidence="6 10" id="KW-0518">Myosin</keyword>
<proteinExistence type="inferred from homology"/>
<dbReference type="Proteomes" id="UP000325315">
    <property type="component" value="Unassembled WGS sequence"/>
</dbReference>
<evidence type="ECO:0000259" key="13">
    <source>
        <dbReference type="PROSITE" id="PS51456"/>
    </source>
</evidence>
<feature type="coiled-coil region" evidence="11">
    <location>
        <begin position="944"/>
        <end position="978"/>
    </location>
</feature>
<dbReference type="Gene3D" id="6.20.240.20">
    <property type="match status" value="1"/>
</dbReference>
<feature type="binding site" evidence="10">
    <location>
        <begin position="249"/>
        <end position="256"/>
    </location>
    <ligand>
        <name>ATP</name>
        <dbReference type="ChEBI" id="CHEBI:30616"/>
    </ligand>
</feature>
<dbReference type="InterPro" id="IPR027417">
    <property type="entry name" value="P-loop_NTPase"/>
</dbReference>
<keyword evidence="5 11" id="KW-0175">Coiled coil</keyword>
<dbReference type="PRINTS" id="PR00193">
    <property type="entry name" value="MYOSINHEAVY"/>
</dbReference>
<dbReference type="Gene3D" id="1.20.5.190">
    <property type="match status" value="2"/>
</dbReference>
<dbReference type="GO" id="GO:0016459">
    <property type="term" value="C:myosin complex"/>
    <property type="evidence" value="ECO:0007669"/>
    <property type="project" value="UniProtKB-KW"/>
</dbReference>
<dbReference type="GO" id="GO:0051015">
    <property type="term" value="F:actin filament binding"/>
    <property type="evidence" value="ECO:0007669"/>
    <property type="project" value="TreeGrafter"/>
</dbReference>
<keyword evidence="2 10" id="KW-0547">Nucleotide-binding</keyword>
<evidence type="ECO:0000259" key="14">
    <source>
        <dbReference type="PROSITE" id="PS51844"/>
    </source>
</evidence>
<feature type="domain" description="Myosin motor" evidence="13">
    <location>
        <begin position="158"/>
        <end position="825"/>
    </location>
</feature>
<keyword evidence="1" id="KW-0677">Repeat</keyword>
<dbReference type="PANTHER" id="PTHR13140">
    <property type="entry name" value="MYOSIN"/>
    <property type="match status" value="1"/>
</dbReference>
<dbReference type="Gene3D" id="1.20.58.530">
    <property type="match status" value="1"/>
</dbReference>
<evidence type="ECO:0000256" key="8">
    <source>
        <dbReference type="ARBA" id="ARBA00023203"/>
    </source>
</evidence>
<dbReference type="InterPro" id="IPR004009">
    <property type="entry name" value="SH3_Myosin"/>
</dbReference>
<keyword evidence="7 10" id="KW-0505">Motor protein</keyword>
<dbReference type="GO" id="GO:0000146">
    <property type="term" value="F:microfilament motor activity"/>
    <property type="evidence" value="ECO:0007669"/>
    <property type="project" value="TreeGrafter"/>
</dbReference>
<keyword evidence="8 10" id="KW-0009">Actin-binding</keyword>
<dbReference type="CDD" id="cd01383">
    <property type="entry name" value="MYSc_Myo8"/>
    <property type="match status" value="1"/>
</dbReference>
<dbReference type="Pfam" id="PF00063">
    <property type="entry name" value="Myosin_head"/>
    <property type="match status" value="1"/>
</dbReference>
<organism evidence="15 16">
    <name type="scientific">Gossypium australe</name>
    <dbReference type="NCBI Taxonomy" id="47621"/>
    <lineage>
        <taxon>Eukaryota</taxon>
        <taxon>Viridiplantae</taxon>
        <taxon>Streptophyta</taxon>
        <taxon>Embryophyta</taxon>
        <taxon>Tracheophyta</taxon>
        <taxon>Spermatophyta</taxon>
        <taxon>Magnoliopsida</taxon>
        <taxon>eudicotyledons</taxon>
        <taxon>Gunneridae</taxon>
        <taxon>Pentapetalae</taxon>
        <taxon>rosids</taxon>
        <taxon>malvids</taxon>
        <taxon>Malvales</taxon>
        <taxon>Malvaceae</taxon>
        <taxon>Malvoideae</taxon>
        <taxon>Gossypium</taxon>
    </lineage>
</organism>
<dbReference type="InterPro" id="IPR057535">
    <property type="entry name" value="MYO1-3_N_SH3"/>
</dbReference>
<dbReference type="GO" id="GO:0007015">
    <property type="term" value="P:actin filament organization"/>
    <property type="evidence" value="ECO:0007669"/>
    <property type="project" value="TreeGrafter"/>
</dbReference>
<dbReference type="FunFam" id="1.20.58.530:FF:000013">
    <property type="entry name" value="Unconventional myosin-XIX"/>
    <property type="match status" value="1"/>
</dbReference>
<evidence type="ECO:0000256" key="11">
    <source>
        <dbReference type="SAM" id="Coils"/>
    </source>
</evidence>
<dbReference type="Gene3D" id="3.40.850.10">
    <property type="entry name" value="Kinesin motor domain"/>
    <property type="match status" value="1"/>
</dbReference>
<evidence type="ECO:0000256" key="10">
    <source>
        <dbReference type="PROSITE-ProRule" id="PRU00782"/>
    </source>
</evidence>
<dbReference type="GO" id="GO:0016020">
    <property type="term" value="C:membrane"/>
    <property type="evidence" value="ECO:0007669"/>
    <property type="project" value="TreeGrafter"/>
</dbReference>
<reference evidence="15" key="1">
    <citation type="submission" date="2019-08" db="EMBL/GenBank/DDBJ databases">
        <authorList>
            <person name="Liu F."/>
        </authorList>
    </citation>
    <scope>NUCLEOTIDE SEQUENCE [LARGE SCALE GENOMIC DNA]</scope>
    <source>
        <strain evidence="15">PA1801</strain>
        <tissue evidence="15">Leaf</tissue>
    </source>
</reference>
<name>A0A5B6X4G3_9ROSI</name>
<dbReference type="PROSITE" id="PS51844">
    <property type="entry name" value="SH3_LIKE"/>
    <property type="match status" value="1"/>
</dbReference>
<keyword evidence="4" id="KW-0112">Calmodulin-binding</keyword>
<sequence length="1149" mass="129016">MGSPTCDPIGYADGNLGKNGVTNLSSPERNGDSGSKVVERVENGVADTEQANEDSPYSGNVLLVGNRPSVGDEDLDLDSAAAPLPSVSKSNIGHRWSDITSYATKKKVQCWFQHPNGNWELGRVISTSGTESVISLPDGKVLKVNSDSLIPANPDILDGVDDLMQLSYLNEPSVLFNLQYRYKQDIIYTKAGPVLVAINPFKKVPLYGNDYIEAYKSKSIESPHVYAIADIAIQEMTRDEVNQSIIISGESGAGKTETAKIAMQYLAVLGGGSGIEYEILKTNPILEAFGNAKTLRNDNSSRFGKLIEIHFSETGKISGAKIQTCKVVQCAEGERSYHIFYQLCAGAPRALREKLNLKGVDEYKYLKQSNCYSITGVNDAEHFHIVKEALDIVHVSKEDQESVFAMLAAVLWLGNVSFTIIDNENHVEAVQDESLINVAKLIGCDAADLNLALSTRKMRVGSDNIVQKLTLSQAIETRDALAKSIYAGLFDWLVEQINKSLAVGKRLTGRSISILDIYGFESFDRNSFEQFCINYANERLQQHFNRHLFKLEQEEYIQDGIDWAKVDFDDNQDCLHLFEKKPLGLLSLLNEESTFPSGTDYTFANKLKQHLNSNPCFKGEREKAFTVSHFAGEVTYDTTGFLEKNRDLLHLDSIQLLSSCSCHLPNAFASNMLNQSEKPVVGPLHKAGGADSQKLSVATKFKGQLFQLMQRLESTTPHFIRCIKPNNFQSPGSYEQGLVLQQLRCCGVLEVVRISRSGYPTRMPHQKFAKRYGFLLLENAASQDPLSVSVAILHQFNILPEMYQVGYTKLFFRTGQIGILEDTRNRTLHGILRVQSCFRGHRARCHFKELQRSIATIQSFVRGDKTRKEYAVLLQRHRAAVIIQKQIKGMNAKKTFKNIRHASIVIQSAIRGWSVRRCSGDIGFKSGVPKADEPDEVLVKSSFLSELQRQVLKAEAALREKEEENDILHQRLLQYENRWSEYELKMKSMEEVWQKQMRSLQSSLSIAKKSLAVDESERSSDASVNTSDDREYCWDTGNNLKVPESNGLRPMSAGLSVISRLAEEFEQRIQVFGDDAKFLVEVKSGQVDASLNPDRELRRLKQMFETWKKDYATRLRETKVVLNKLGSEDGALDKVKKKLWGRRNSSRYN</sequence>
<dbReference type="PROSITE" id="PS51456">
    <property type="entry name" value="MYOSIN_MOTOR"/>
    <property type="match status" value="1"/>
</dbReference>
<evidence type="ECO:0000256" key="4">
    <source>
        <dbReference type="ARBA" id="ARBA00022860"/>
    </source>
</evidence>
<comment type="caution">
    <text evidence="15">The sequence shown here is derived from an EMBL/GenBank/DDBJ whole genome shotgun (WGS) entry which is preliminary data.</text>
</comment>
<evidence type="ECO:0000256" key="12">
    <source>
        <dbReference type="SAM" id="MobiDB-lite"/>
    </source>
</evidence>
<dbReference type="InterPro" id="IPR001609">
    <property type="entry name" value="Myosin_head_motor_dom-like"/>
</dbReference>
<feature type="region of interest" description="Disordered" evidence="12">
    <location>
        <begin position="1"/>
        <end position="59"/>
    </location>
</feature>
<dbReference type="SMART" id="SM00242">
    <property type="entry name" value="MYSc"/>
    <property type="match status" value="1"/>
</dbReference>
<dbReference type="Pfam" id="PF25369">
    <property type="entry name" value="SH3_VIII-1_N"/>
    <property type="match status" value="1"/>
</dbReference>
<dbReference type="PANTHER" id="PTHR13140:SF780">
    <property type="entry name" value="MYOSIN-1"/>
    <property type="match status" value="1"/>
</dbReference>
<evidence type="ECO:0000313" key="15">
    <source>
        <dbReference type="EMBL" id="KAA3488466.1"/>
    </source>
</evidence>
<gene>
    <name evidence="15" type="ORF">EPI10_032219</name>
</gene>
<dbReference type="EMBL" id="SMMG02000001">
    <property type="protein sequence ID" value="KAA3488466.1"/>
    <property type="molecule type" value="Genomic_DNA"/>
</dbReference>
<evidence type="ECO:0000256" key="2">
    <source>
        <dbReference type="ARBA" id="ARBA00022741"/>
    </source>
</evidence>
<dbReference type="InterPro" id="IPR036022">
    <property type="entry name" value="MYSc_Myo8"/>
</dbReference>